<comment type="function">
    <text evidence="1 6">Promotes the exchange of GDP for GTP in EF-1-alpha/GDP, thus allowing the regeneration of EF-1-alpha/GTP that could then be used to form the ternary complex EF-1-alpha/GTP/AAtRNA.</text>
</comment>
<dbReference type="PANTHER" id="PTHR39647">
    <property type="entry name" value="ELONGATION FACTOR 1-BETA"/>
    <property type="match status" value="1"/>
</dbReference>
<organism evidence="8">
    <name type="scientific">Thermogladius calderae</name>
    <dbReference type="NCBI Taxonomy" id="1200300"/>
    <lineage>
        <taxon>Archaea</taxon>
        <taxon>Thermoproteota</taxon>
        <taxon>Thermoprotei</taxon>
        <taxon>Desulfurococcales</taxon>
        <taxon>Desulfurococcaceae</taxon>
        <taxon>Thermogladius</taxon>
    </lineage>
</organism>
<evidence type="ECO:0000259" key="7">
    <source>
        <dbReference type="SMART" id="SM00888"/>
    </source>
</evidence>
<sequence length="90" mass="10119">MARVLVILKVLPEDVEIKPEELEERIKKALPEGYEVKGYDIEPIAFGLNALRLYVFMPEQTEGGTEKLEEIIASVPGVSQVEVEVVHRIS</sequence>
<evidence type="ECO:0000256" key="2">
    <source>
        <dbReference type="ARBA" id="ARBA00007411"/>
    </source>
</evidence>
<keyword evidence="5 6" id="KW-0648">Protein biosynthesis</keyword>
<name>A0A7J3XZG7_9CREN</name>
<dbReference type="GO" id="GO:0003746">
    <property type="term" value="F:translation elongation factor activity"/>
    <property type="evidence" value="ECO:0007669"/>
    <property type="project" value="UniProtKB-UniRule"/>
</dbReference>
<dbReference type="SMART" id="SM00888">
    <property type="entry name" value="EF1_GNE"/>
    <property type="match status" value="1"/>
</dbReference>
<protein>
    <recommendedName>
        <fullName evidence="3 6">Elongation factor 1-beta</fullName>
        <shortName evidence="6">EF-1-beta</shortName>
    </recommendedName>
    <alternativeName>
        <fullName evidence="6">aEF-1beta</fullName>
    </alternativeName>
</protein>
<evidence type="ECO:0000256" key="3">
    <source>
        <dbReference type="ARBA" id="ARBA00017600"/>
    </source>
</evidence>
<comment type="caution">
    <text evidence="8">The sequence shown here is derived from an EMBL/GenBank/DDBJ whole genome shotgun (WGS) entry which is preliminary data.</text>
</comment>
<dbReference type="NCBIfam" id="NF001670">
    <property type="entry name" value="PRK00435.1"/>
    <property type="match status" value="1"/>
</dbReference>
<dbReference type="HAMAP" id="MF_00043">
    <property type="entry name" value="EF1_beta"/>
    <property type="match status" value="1"/>
</dbReference>
<dbReference type="Gene3D" id="3.30.70.60">
    <property type="match status" value="1"/>
</dbReference>
<evidence type="ECO:0000313" key="8">
    <source>
        <dbReference type="EMBL" id="HHP67953.1"/>
    </source>
</evidence>
<dbReference type="PIRSF" id="PIRSF006521">
    <property type="entry name" value="Transl_elong_EF1B_B_arc"/>
    <property type="match status" value="1"/>
</dbReference>
<accession>A0A7J3XZG7</accession>
<dbReference type="InterPro" id="IPR004542">
    <property type="entry name" value="Transl_elong_EF1B_B_arc"/>
</dbReference>
<dbReference type="NCBIfam" id="TIGR00489">
    <property type="entry name" value="aEF-1_beta"/>
    <property type="match status" value="1"/>
</dbReference>
<proteinExistence type="inferred from homology"/>
<dbReference type="SUPFAM" id="SSF54984">
    <property type="entry name" value="eEF-1beta-like"/>
    <property type="match status" value="1"/>
</dbReference>
<evidence type="ECO:0000256" key="4">
    <source>
        <dbReference type="ARBA" id="ARBA00022768"/>
    </source>
</evidence>
<keyword evidence="4 6" id="KW-0251">Elongation factor</keyword>
<evidence type="ECO:0000256" key="5">
    <source>
        <dbReference type="ARBA" id="ARBA00022917"/>
    </source>
</evidence>
<feature type="domain" description="Translation elongation factor EF1B beta/delta subunit guanine nucleotide exchange" evidence="7">
    <location>
        <begin position="3"/>
        <end position="89"/>
    </location>
</feature>
<reference evidence="8" key="1">
    <citation type="journal article" date="2020" name="mSystems">
        <title>Genome- and Community-Level Interaction Insights into Carbon Utilization and Element Cycling Functions of Hydrothermarchaeota in Hydrothermal Sediment.</title>
        <authorList>
            <person name="Zhou Z."/>
            <person name="Liu Y."/>
            <person name="Xu W."/>
            <person name="Pan J."/>
            <person name="Luo Z.H."/>
            <person name="Li M."/>
        </authorList>
    </citation>
    <scope>NUCLEOTIDE SEQUENCE [LARGE SCALE GENOMIC DNA]</scope>
    <source>
        <strain evidence="8">SpSt-110</strain>
    </source>
</reference>
<dbReference type="InterPro" id="IPR036219">
    <property type="entry name" value="eEF-1beta-like_sf"/>
</dbReference>
<gene>
    <name evidence="6" type="primary">ef1b</name>
    <name evidence="8" type="ORF">ENM60_04090</name>
</gene>
<dbReference type="Pfam" id="PF00736">
    <property type="entry name" value="EF1_GNE"/>
    <property type="match status" value="1"/>
</dbReference>
<comment type="similarity">
    <text evidence="2 6">Belongs to the EF-1-beta/EF-1-delta family.</text>
</comment>
<dbReference type="InterPro" id="IPR014038">
    <property type="entry name" value="EF1B_bsu/dsu_GNE"/>
</dbReference>
<evidence type="ECO:0000256" key="1">
    <source>
        <dbReference type="ARBA" id="ARBA00003815"/>
    </source>
</evidence>
<dbReference type="EMBL" id="DRYK01000055">
    <property type="protein sequence ID" value="HHP67953.1"/>
    <property type="molecule type" value="Genomic_DNA"/>
</dbReference>
<dbReference type="AlphaFoldDB" id="A0A7J3XZG7"/>
<dbReference type="PANTHER" id="PTHR39647:SF1">
    <property type="entry name" value="ELONGATION FACTOR 1-BETA"/>
    <property type="match status" value="1"/>
</dbReference>
<dbReference type="InterPro" id="IPR014717">
    <property type="entry name" value="Transl_elong_EF1B/ribsomal_bS6"/>
</dbReference>
<dbReference type="CDD" id="cd00292">
    <property type="entry name" value="EF1B"/>
    <property type="match status" value="1"/>
</dbReference>
<evidence type="ECO:0000256" key="6">
    <source>
        <dbReference type="HAMAP-Rule" id="MF_00043"/>
    </source>
</evidence>